<evidence type="ECO:0000256" key="1">
    <source>
        <dbReference type="ARBA" id="ARBA00006479"/>
    </source>
</evidence>
<name>A0A2P8GRR5_9MICO</name>
<dbReference type="OrthoDB" id="8772678at2"/>
<dbReference type="GO" id="GO:0016301">
    <property type="term" value="F:kinase activity"/>
    <property type="evidence" value="ECO:0007669"/>
    <property type="project" value="UniProtKB-KW"/>
</dbReference>
<proteinExistence type="inferred from homology"/>
<evidence type="ECO:0000313" key="2">
    <source>
        <dbReference type="EMBL" id="PSL36660.1"/>
    </source>
</evidence>
<dbReference type="Pfam" id="PF00480">
    <property type="entry name" value="ROK"/>
    <property type="match status" value="1"/>
</dbReference>
<gene>
    <name evidence="2" type="ORF">CLV49_0257</name>
    <name evidence="3" type="ORF">ELQ93_15270</name>
</gene>
<evidence type="ECO:0000313" key="4">
    <source>
        <dbReference type="Proteomes" id="UP000241203"/>
    </source>
</evidence>
<evidence type="ECO:0000313" key="3">
    <source>
        <dbReference type="EMBL" id="RUQ84181.1"/>
    </source>
</evidence>
<dbReference type="Proteomes" id="UP000268291">
    <property type="component" value="Unassembled WGS sequence"/>
</dbReference>
<dbReference type="SUPFAM" id="SSF53067">
    <property type="entry name" value="Actin-like ATPase domain"/>
    <property type="match status" value="1"/>
</dbReference>
<organism evidence="2 4">
    <name type="scientific">Labedella gwakjiensis</name>
    <dbReference type="NCBI Taxonomy" id="390269"/>
    <lineage>
        <taxon>Bacteria</taxon>
        <taxon>Bacillati</taxon>
        <taxon>Actinomycetota</taxon>
        <taxon>Actinomycetes</taxon>
        <taxon>Micrococcales</taxon>
        <taxon>Microbacteriaceae</taxon>
        <taxon>Labedella</taxon>
    </lineage>
</organism>
<dbReference type="EMBL" id="RZGY01000003">
    <property type="protein sequence ID" value="RUQ84181.1"/>
    <property type="molecule type" value="Genomic_DNA"/>
</dbReference>
<dbReference type="RefSeq" id="WP_106561909.1">
    <property type="nucleotide sequence ID" value="NZ_PYAU01000001.1"/>
</dbReference>
<reference evidence="3 5" key="2">
    <citation type="submission" date="2018-12" db="EMBL/GenBank/DDBJ databases">
        <authorList>
            <person name="hu s."/>
            <person name="Xu Y."/>
            <person name="Xu B."/>
            <person name="Li F."/>
        </authorList>
    </citation>
    <scope>NUCLEOTIDE SEQUENCE [LARGE SCALE GENOMIC DNA]</scope>
    <source>
        <strain evidence="3 5">KSW2-17</strain>
    </source>
</reference>
<dbReference type="Proteomes" id="UP000241203">
    <property type="component" value="Unassembled WGS sequence"/>
</dbReference>
<accession>A0A2P8GRR5</accession>
<dbReference type="AlphaFoldDB" id="A0A2P8GRR5"/>
<comment type="similarity">
    <text evidence="1">Belongs to the ROK (NagC/XylR) family.</text>
</comment>
<dbReference type="InterPro" id="IPR043129">
    <property type="entry name" value="ATPase_NBD"/>
</dbReference>
<protein>
    <submittedName>
        <fullName evidence="2">Putative NBD/HSP70 family sugar kinase</fullName>
    </submittedName>
    <submittedName>
        <fullName evidence="3">ROK family protein</fullName>
    </submittedName>
</protein>
<keyword evidence="2" id="KW-0808">Transferase</keyword>
<keyword evidence="5" id="KW-1185">Reference proteome</keyword>
<dbReference type="PANTHER" id="PTHR18964:SF149">
    <property type="entry name" value="BIFUNCTIONAL UDP-N-ACETYLGLUCOSAMINE 2-EPIMERASE_N-ACETYLMANNOSAMINE KINASE"/>
    <property type="match status" value="1"/>
</dbReference>
<dbReference type="InterPro" id="IPR000600">
    <property type="entry name" value="ROK"/>
</dbReference>
<dbReference type="PANTHER" id="PTHR18964">
    <property type="entry name" value="ROK (REPRESSOR, ORF, KINASE) FAMILY"/>
    <property type="match status" value="1"/>
</dbReference>
<reference evidence="2 4" key="1">
    <citation type="submission" date="2018-03" db="EMBL/GenBank/DDBJ databases">
        <title>Genomic Encyclopedia of Archaeal and Bacterial Type Strains, Phase II (KMG-II): from individual species to whole genera.</title>
        <authorList>
            <person name="Goeker M."/>
        </authorList>
    </citation>
    <scope>NUCLEOTIDE SEQUENCE [LARGE SCALE GENOMIC DNA]</scope>
    <source>
        <strain evidence="2 4">DSM 21548</strain>
    </source>
</reference>
<dbReference type="Gene3D" id="3.30.420.40">
    <property type="match status" value="2"/>
</dbReference>
<sequence length="308" mass="31381">MSGGHLRIGLDIGGTKTDAVLIDDEDAIRHRVRSATSWGPAGVIDTAVRAVEELTELSGAGAADIVSVGVGVPGQVGEGGAVRHAVNLGVEDLDLATILRERTGHPVVVENDVKAAALGAARILGATGSFVYLNLGTGVAAGHVLDGRLHRGRRGTAGEVGHIAVDPEGHACRCGQRGCIETLAGGAYVAERWGQVSDYPVLAVFDAADRGDELALRIRDGIARGVACALTVLTLSVDPDRLVVGGGVTALGERLVEAVRLELRTSAAGSDFLASLDLASGIDLLPRALPAAAFGAAIVADREGADVH</sequence>
<dbReference type="EMBL" id="PYAU01000001">
    <property type="protein sequence ID" value="PSL36660.1"/>
    <property type="molecule type" value="Genomic_DNA"/>
</dbReference>
<keyword evidence="2" id="KW-0418">Kinase</keyword>
<comment type="caution">
    <text evidence="2">The sequence shown here is derived from an EMBL/GenBank/DDBJ whole genome shotgun (WGS) entry which is preliminary data.</text>
</comment>
<evidence type="ECO:0000313" key="5">
    <source>
        <dbReference type="Proteomes" id="UP000268291"/>
    </source>
</evidence>